<accession>A0A7W9IAN9</accession>
<gene>
    <name evidence="2" type="ORF">F4562_000266</name>
</gene>
<dbReference type="RefSeq" id="WP_221207690.1">
    <property type="nucleotide sequence ID" value="NZ_JACHMP010000001.1"/>
</dbReference>
<dbReference type="AlphaFoldDB" id="A0A7W9IAN9"/>
<dbReference type="PANTHER" id="PTHR36566">
    <property type="entry name" value="NICKEL INSERTION PROTEIN-RELATED"/>
    <property type="match status" value="1"/>
</dbReference>
<evidence type="ECO:0000313" key="3">
    <source>
        <dbReference type="Proteomes" id="UP000540685"/>
    </source>
</evidence>
<organism evidence="2 3">
    <name type="scientific">Streptosporangium becharense</name>
    <dbReference type="NCBI Taxonomy" id="1816182"/>
    <lineage>
        <taxon>Bacteria</taxon>
        <taxon>Bacillati</taxon>
        <taxon>Actinomycetota</taxon>
        <taxon>Actinomycetes</taxon>
        <taxon>Streptosporangiales</taxon>
        <taxon>Streptosporangiaceae</taxon>
        <taxon>Streptosporangium</taxon>
    </lineage>
</organism>
<dbReference type="Proteomes" id="UP000540685">
    <property type="component" value="Unassembled WGS sequence"/>
</dbReference>
<dbReference type="Gene3D" id="3.10.20.300">
    <property type="entry name" value="mk0293 like domain"/>
    <property type="match status" value="1"/>
</dbReference>
<dbReference type="PANTHER" id="PTHR36566:SF1">
    <property type="entry name" value="PYRIDINIUM-3,5-BISTHIOCARBOXYLIC ACID MONONUCLEOTIDE NICKEL INSERTION PROTEIN"/>
    <property type="match status" value="1"/>
</dbReference>
<keyword evidence="1" id="KW-0533">Nickel</keyword>
<dbReference type="InterPro" id="IPR002822">
    <property type="entry name" value="Ni_insertion"/>
</dbReference>
<keyword evidence="3" id="KW-1185">Reference proteome</keyword>
<evidence type="ECO:0000256" key="1">
    <source>
        <dbReference type="ARBA" id="ARBA00022596"/>
    </source>
</evidence>
<protein>
    <submittedName>
        <fullName evidence="2">Uncharacterized protein (DUF111 family)</fullName>
    </submittedName>
</protein>
<comment type="caution">
    <text evidence="2">The sequence shown here is derived from an EMBL/GenBank/DDBJ whole genome shotgun (WGS) entry which is preliminary data.</text>
</comment>
<evidence type="ECO:0000313" key="2">
    <source>
        <dbReference type="EMBL" id="MBB5817204.1"/>
    </source>
</evidence>
<dbReference type="Gene3D" id="3.30.70.1380">
    <property type="entry name" value="Transcriptional regulatory protein pf0864 domain like"/>
    <property type="match status" value="1"/>
</dbReference>
<dbReference type="EMBL" id="JACHMP010000001">
    <property type="protein sequence ID" value="MBB5817204.1"/>
    <property type="molecule type" value="Genomic_DNA"/>
</dbReference>
<dbReference type="Pfam" id="PF01969">
    <property type="entry name" value="Ni_insertion"/>
    <property type="match status" value="1"/>
</dbReference>
<sequence length="237" mass="24928">MAELAAGWQVVAGGQGELATPTGMALVTTLARECSPLPPMRLESTGVGAGGRDTPQRPNVVRVLVGTPCGEVAGDAVVLEANVDDLDPRLWPGVLAALLEAGASDAWLVPILMKKGRPAHTLCVLTPVPRAAALRDAVFRLTTTLGVRERAVRKSALERCWVHVEVLGEQLPIKVGHRDGMIVQATPEFDPAARLAARGDLPVRTVLDAAVAAARTAGLVPGRPMDRRTHASATHRP</sequence>
<reference evidence="2 3" key="1">
    <citation type="submission" date="2020-08" db="EMBL/GenBank/DDBJ databases">
        <title>Sequencing the genomes of 1000 actinobacteria strains.</title>
        <authorList>
            <person name="Klenk H.-P."/>
        </authorList>
    </citation>
    <scope>NUCLEOTIDE SEQUENCE [LARGE SCALE GENOMIC DNA]</scope>
    <source>
        <strain evidence="2 3">DSM 46887</strain>
    </source>
</reference>
<name>A0A7W9IAN9_9ACTN</name>
<proteinExistence type="predicted"/>